<protein>
    <submittedName>
        <fullName evidence="5">Histidine kinase</fullName>
    </submittedName>
</protein>
<keyword evidence="5" id="KW-0418">Kinase</keyword>
<feature type="transmembrane region" description="Helical" evidence="2">
    <location>
        <begin position="362"/>
        <end position="383"/>
    </location>
</feature>
<dbReference type="RefSeq" id="WP_264282737.1">
    <property type="nucleotide sequence ID" value="NZ_CP107006.1"/>
</dbReference>
<evidence type="ECO:0000256" key="3">
    <source>
        <dbReference type="SAM" id="SignalP"/>
    </source>
</evidence>
<dbReference type="Pfam" id="PF06580">
    <property type="entry name" value="His_kinase"/>
    <property type="match status" value="1"/>
</dbReference>
<dbReference type="PROSITE" id="PS50005">
    <property type="entry name" value="TPR"/>
    <property type="match status" value="2"/>
</dbReference>
<dbReference type="PANTHER" id="PTHR34220:SF7">
    <property type="entry name" value="SENSOR HISTIDINE KINASE YPDA"/>
    <property type="match status" value="1"/>
</dbReference>
<feature type="repeat" description="TPR" evidence="1">
    <location>
        <begin position="149"/>
        <end position="182"/>
    </location>
</feature>
<dbReference type="SUPFAM" id="SSF48452">
    <property type="entry name" value="TPR-like"/>
    <property type="match status" value="1"/>
</dbReference>
<evidence type="ECO:0000259" key="4">
    <source>
        <dbReference type="Pfam" id="PF06580"/>
    </source>
</evidence>
<dbReference type="Pfam" id="PF13181">
    <property type="entry name" value="TPR_8"/>
    <property type="match status" value="1"/>
</dbReference>
<dbReference type="InterPro" id="IPR050640">
    <property type="entry name" value="Bact_2-comp_sensor_kinase"/>
</dbReference>
<reference evidence="5" key="1">
    <citation type="submission" date="2022-10" db="EMBL/GenBank/DDBJ databases">
        <title>Chitinophaga sp. nov., isolated from soil.</title>
        <authorList>
            <person name="Jeon C.O."/>
        </authorList>
    </citation>
    <scope>NUCLEOTIDE SEQUENCE</scope>
    <source>
        <strain evidence="5">R8</strain>
    </source>
</reference>
<feature type="signal peptide" evidence="3">
    <location>
        <begin position="1"/>
        <end position="22"/>
    </location>
</feature>
<dbReference type="InterPro" id="IPR036890">
    <property type="entry name" value="HATPase_C_sf"/>
</dbReference>
<dbReference type="GO" id="GO:0016301">
    <property type="term" value="F:kinase activity"/>
    <property type="evidence" value="ECO:0007669"/>
    <property type="project" value="UniProtKB-KW"/>
</dbReference>
<organism evidence="5 6">
    <name type="scientific">Chitinophaga horti</name>
    <dbReference type="NCBI Taxonomy" id="2920382"/>
    <lineage>
        <taxon>Bacteria</taxon>
        <taxon>Pseudomonadati</taxon>
        <taxon>Bacteroidota</taxon>
        <taxon>Chitinophagia</taxon>
        <taxon>Chitinophagales</taxon>
        <taxon>Chitinophagaceae</taxon>
        <taxon>Chitinophaga</taxon>
    </lineage>
</organism>
<evidence type="ECO:0000313" key="5">
    <source>
        <dbReference type="EMBL" id="UYQ94920.1"/>
    </source>
</evidence>
<keyword evidence="2" id="KW-1133">Transmembrane helix</keyword>
<dbReference type="Proteomes" id="UP001162741">
    <property type="component" value="Chromosome"/>
</dbReference>
<dbReference type="InterPro" id="IPR019734">
    <property type="entry name" value="TPR_rpt"/>
</dbReference>
<proteinExistence type="predicted"/>
<dbReference type="InterPro" id="IPR010559">
    <property type="entry name" value="Sig_transdc_His_kin_internal"/>
</dbReference>
<gene>
    <name evidence="5" type="ORF">MKQ68_07415</name>
</gene>
<dbReference type="InterPro" id="IPR011990">
    <property type="entry name" value="TPR-like_helical_dom_sf"/>
</dbReference>
<dbReference type="SMART" id="SM00028">
    <property type="entry name" value="TPR"/>
    <property type="match status" value="7"/>
</dbReference>
<keyword evidence="5" id="KW-0808">Transferase</keyword>
<dbReference type="Pfam" id="PF13432">
    <property type="entry name" value="TPR_16"/>
    <property type="match status" value="1"/>
</dbReference>
<dbReference type="Pfam" id="PF13424">
    <property type="entry name" value="TPR_12"/>
    <property type="match status" value="1"/>
</dbReference>
<evidence type="ECO:0000256" key="2">
    <source>
        <dbReference type="SAM" id="Phobius"/>
    </source>
</evidence>
<dbReference type="PANTHER" id="PTHR34220">
    <property type="entry name" value="SENSOR HISTIDINE KINASE YPDA"/>
    <property type="match status" value="1"/>
</dbReference>
<keyword evidence="2" id="KW-0472">Membrane</keyword>
<dbReference type="Gene3D" id="1.25.40.10">
    <property type="entry name" value="Tetratricopeptide repeat domain"/>
    <property type="match status" value="3"/>
</dbReference>
<sequence length="609" mass="69653">MLMRIAAFLILFLCNCLSPSFAQSKQDEAAEFIRRGNSQLWKFKPDAAYRHYRHAYTVGVEMDNSYWKGEGLFGMGQAQWYMGRFQDALDTVKLAVEAYRRVKSRYDIGAALRILSNIYDDMGDYENAFKTAIDGLNYYKSNARHDNHVLLLVQLGALYAAIDDYQTSLEYFEKAESLKPDPGSYPYRELHHRIGDLYANQGDRLEARRYYARALRGNPKSKIIRLRMGDIYLAEKQYDTAFNYYDSLYQEAIPTTDGNVIIGAMMGMGRVYLQRGQYAEAARMINGSLQNAAPRGDRKSKRDAYRLLADIAEAQGDSEGALQHLKRYEALKDSVVSENFKRQLFTFRQDAEAEKLVNQRNMLGIAILAIVVVGLSVLFIVLLRHKNEKLQLRQRADELKMQALRSQMNPHFIFNCLSSINHFILNEEGDKASEYLTRFSKLIRTVLVNAGKTTITLEEELAMLQLYLNMEQLRFKEAFDYFLYFDPGLHPSMINVPSFILQPFCENAIWHGLLHKEGKGRLEITFSMRNDILVCTIRDNGIGRERAQALKTSPVEKGASFGNRLSEERLAIFNGEAAGTSFVMEDLRDEQGRVTGTLVTLKIYNKTGA</sequence>
<dbReference type="Gene3D" id="3.30.565.10">
    <property type="entry name" value="Histidine kinase-like ATPase, C-terminal domain"/>
    <property type="match status" value="1"/>
</dbReference>
<keyword evidence="2" id="KW-0812">Transmembrane</keyword>
<feature type="chain" id="PRO_5046840608" evidence="3">
    <location>
        <begin position="23"/>
        <end position="609"/>
    </location>
</feature>
<name>A0ABY6J5G4_9BACT</name>
<feature type="repeat" description="TPR" evidence="1">
    <location>
        <begin position="188"/>
        <end position="221"/>
    </location>
</feature>
<keyword evidence="3" id="KW-0732">Signal</keyword>
<accession>A0ABY6J5G4</accession>
<keyword evidence="6" id="KW-1185">Reference proteome</keyword>
<feature type="domain" description="Signal transduction histidine kinase internal region" evidence="4">
    <location>
        <begin position="400"/>
        <end position="478"/>
    </location>
</feature>
<dbReference type="SUPFAM" id="SSF55874">
    <property type="entry name" value="ATPase domain of HSP90 chaperone/DNA topoisomerase II/histidine kinase"/>
    <property type="match status" value="1"/>
</dbReference>
<dbReference type="EMBL" id="CP107006">
    <property type="protein sequence ID" value="UYQ94920.1"/>
    <property type="molecule type" value="Genomic_DNA"/>
</dbReference>
<keyword evidence="1" id="KW-0802">TPR repeat</keyword>
<evidence type="ECO:0000313" key="6">
    <source>
        <dbReference type="Proteomes" id="UP001162741"/>
    </source>
</evidence>
<evidence type="ECO:0000256" key="1">
    <source>
        <dbReference type="PROSITE-ProRule" id="PRU00339"/>
    </source>
</evidence>